<organism evidence="2">
    <name type="scientific">uncultured Solirubrobacteraceae bacterium</name>
    <dbReference type="NCBI Taxonomy" id="1162706"/>
    <lineage>
        <taxon>Bacteria</taxon>
        <taxon>Bacillati</taxon>
        <taxon>Actinomycetota</taxon>
        <taxon>Thermoleophilia</taxon>
        <taxon>Solirubrobacterales</taxon>
        <taxon>Solirubrobacteraceae</taxon>
        <taxon>environmental samples</taxon>
    </lineage>
</organism>
<evidence type="ECO:0000256" key="1">
    <source>
        <dbReference type="SAM" id="Phobius"/>
    </source>
</evidence>
<proteinExistence type="predicted"/>
<dbReference type="PANTHER" id="PTHR34351:SF1">
    <property type="entry name" value="SLR1927 PROTEIN"/>
    <property type="match status" value="1"/>
</dbReference>
<feature type="non-terminal residue" evidence="2">
    <location>
        <position position="331"/>
    </location>
</feature>
<keyword evidence="1" id="KW-0812">Transmembrane</keyword>
<dbReference type="AlphaFoldDB" id="A0A6J4SYF4"/>
<name>A0A6J4SYF4_9ACTN</name>
<dbReference type="EMBL" id="CADCVT010000243">
    <property type="protein sequence ID" value="CAA9509076.1"/>
    <property type="molecule type" value="Genomic_DNA"/>
</dbReference>
<protein>
    <submittedName>
        <fullName evidence="2">Uncharacterized protein</fullName>
    </submittedName>
</protein>
<accession>A0A6J4SYF4</accession>
<feature type="transmembrane region" description="Helical" evidence="1">
    <location>
        <begin position="12"/>
        <end position="31"/>
    </location>
</feature>
<sequence>MAGLRRILAGMRPAAGLLLLGVMLVLVAGTFDAEALYVPGVAFVLLALLAVAWVVIASRGVTITRRLDARRVVEDEALGVLVEIAGGRLPLPGAELADPLLDDPVALGFGRAQRRTRIRARFGRRGRRTLAAPKLVVRDPLGLASLTITGTDDDELLVLPRIEAVRPLRAGDTGRARRKGRPAMAAEVELDGVREHRLGTPASRIYWPALARGAGLMERRLRAESDSRPMIVLDARGAERDEDLDAAVRAAASLAVSLARDGGSQILLPGDRRPTALDETLGGWVHLHARLALVQGGGRASLTGIANRLGPVIYVCPHVPSRAPRALEHAP</sequence>
<reference evidence="2" key="1">
    <citation type="submission" date="2020-02" db="EMBL/GenBank/DDBJ databases">
        <authorList>
            <person name="Meier V. D."/>
        </authorList>
    </citation>
    <scope>NUCLEOTIDE SEQUENCE</scope>
    <source>
        <strain evidence="2">AVDCRST_MAG85</strain>
    </source>
</reference>
<evidence type="ECO:0000313" key="2">
    <source>
        <dbReference type="EMBL" id="CAA9509076.1"/>
    </source>
</evidence>
<dbReference type="PANTHER" id="PTHR34351">
    <property type="entry name" value="SLR1927 PROTEIN-RELATED"/>
    <property type="match status" value="1"/>
</dbReference>
<gene>
    <name evidence="2" type="ORF">AVDCRST_MAG85-2230</name>
</gene>
<keyword evidence="1" id="KW-0472">Membrane</keyword>
<keyword evidence="1" id="KW-1133">Transmembrane helix</keyword>
<feature type="transmembrane region" description="Helical" evidence="1">
    <location>
        <begin position="37"/>
        <end position="56"/>
    </location>
</feature>